<reference evidence="1" key="2">
    <citation type="submission" date="2020-09" db="EMBL/GenBank/DDBJ databases">
        <authorList>
            <person name="Sun Q."/>
            <person name="Zhou Y."/>
        </authorList>
    </citation>
    <scope>NUCLEOTIDE SEQUENCE</scope>
    <source>
        <strain evidence="1">CGMCC 4.7430</strain>
    </source>
</reference>
<dbReference type="Pfam" id="PF19562">
    <property type="entry name" value="DUF6084"/>
    <property type="match status" value="1"/>
</dbReference>
<gene>
    <name evidence="1" type="ORF">GCM10012278_45490</name>
</gene>
<evidence type="ECO:0000313" key="2">
    <source>
        <dbReference type="Proteomes" id="UP000660745"/>
    </source>
</evidence>
<reference evidence="1" key="1">
    <citation type="journal article" date="2014" name="Int. J. Syst. Evol. Microbiol.">
        <title>Complete genome sequence of Corynebacterium casei LMG S-19264T (=DSM 44701T), isolated from a smear-ripened cheese.</title>
        <authorList>
            <consortium name="US DOE Joint Genome Institute (JGI-PGF)"/>
            <person name="Walter F."/>
            <person name="Albersmeier A."/>
            <person name="Kalinowski J."/>
            <person name="Ruckert C."/>
        </authorList>
    </citation>
    <scope>NUCLEOTIDE SEQUENCE</scope>
    <source>
        <strain evidence="1">CGMCC 4.7430</strain>
    </source>
</reference>
<dbReference type="AlphaFoldDB" id="A0A918A830"/>
<evidence type="ECO:0000313" key="1">
    <source>
        <dbReference type="EMBL" id="GGP09510.1"/>
    </source>
</evidence>
<comment type="caution">
    <text evidence="1">The sequence shown here is derived from an EMBL/GenBank/DDBJ whole genome shotgun (WGS) entry which is preliminary data.</text>
</comment>
<name>A0A918A830_9ACTN</name>
<dbReference type="RefSeq" id="WP_225277252.1">
    <property type="nucleotide sequence ID" value="NZ_BMNK01000007.1"/>
</dbReference>
<organism evidence="1 2">
    <name type="scientific">Nonomuraea glycinis</name>
    <dbReference type="NCBI Taxonomy" id="2047744"/>
    <lineage>
        <taxon>Bacteria</taxon>
        <taxon>Bacillati</taxon>
        <taxon>Actinomycetota</taxon>
        <taxon>Actinomycetes</taxon>
        <taxon>Streptosporangiales</taxon>
        <taxon>Streptosporangiaceae</taxon>
        <taxon>Nonomuraea</taxon>
    </lineage>
</organism>
<sequence>MTAGVPVLSMVVDGVRAAEYAAVPTLEFMLRIVHAGGPPVRSLTLDTQVRISPAGRAYDEASRERLAELFGRREEWSRNLRSLLWAQTVTQVPAFSGETVAAVRLACTYDFEVAVAKYFHGLREGEVPLEFLFSGTIFYLVEGRLLAGRVPWDCEAGFRMPVRAWRELMDRYFAGSAWVRLDREVFDRLYAYRVRHTLTGWDDVLDRLLKEGGG</sequence>
<protein>
    <submittedName>
        <fullName evidence="1">Uncharacterized protein</fullName>
    </submittedName>
</protein>
<proteinExistence type="predicted"/>
<accession>A0A918A830</accession>
<dbReference type="EMBL" id="BMNK01000007">
    <property type="protein sequence ID" value="GGP09510.1"/>
    <property type="molecule type" value="Genomic_DNA"/>
</dbReference>
<dbReference type="InterPro" id="IPR045730">
    <property type="entry name" value="DUF6084"/>
</dbReference>
<keyword evidence="2" id="KW-1185">Reference proteome</keyword>
<dbReference type="Proteomes" id="UP000660745">
    <property type="component" value="Unassembled WGS sequence"/>
</dbReference>